<dbReference type="PANTHER" id="PTHR11358">
    <property type="entry name" value="ARGINASE/AGMATINASE"/>
    <property type="match status" value="1"/>
</dbReference>
<protein>
    <recommendedName>
        <fullName evidence="5">Agmatinase</fullName>
    </recommendedName>
</protein>
<comment type="similarity">
    <text evidence="1">Belongs to the arginase family. Agmatinase subfamily.</text>
</comment>
<dbReference type="PROSITE" id="PS01053">
    <property type="entry name" value="ARGINASE_1"/>
    <property type="match status" value="1"/>
</dbReference>
<dbReference type="AlphaFoldDB" id="A0A381YU05"/>
<dbReference type="InterPro" id="IPR005925">
    <property type="entry name" value="Agmatinase-rel"/>
</dbReference>
<gene>
    <name evidence="4" type="ORF">METZ01_LOCUS133313</name>
</gene>
<dbReference type="InterPro" id="IPR020855">
    <property type="entry name" value="Ureohydrolase_Mn_BS"/>
</dbReference>
<dbReference type="EMBL" id="UINC01019047">
    <property type="protein sequence ID" value="SVA80459.1"/>
    <property type="molecule type" value="Genomic_DNA"/>
</dbReference>
<dbReference type="InterPro" id="IPR006035">
    <property type="entry name" value="Ureohydrolase"/>
</dbReference>
<accession>A0A381YU05</accession>
<sequence>MMTPRFRDVATFMRVPYVEDFSSIDIALVGVPFDGAVTNRPGARHGPRQVRDMSSMMRTTHHVTKVNPYEICKIGDVGDVPLTNIYDLPEVNRQIASFYKELVKNNLIPLSIGGDHSITYPIFQAVAQDGPIGMVHIDAHTDTWDQWMGSKLNHGAPFRRAVEDGLLDPKRTIQVGIRGAQNSDEGWKFSQESGMRVIFIEEFKQLGVEGVLHEIKSVIGDEKSYLSFDIDSIDPVYAPGTGTPEIGGLTPFEGQQIIRGLRNNNLVGADLVEVSPPFDQSGNTALVAATIVYEILCVLSENVNST</sequence>
<dbReference type="PROSITE" id="PS51409">
    <property type="entry name" value="ARGINASE_2"/>
    <property type="match status" value="1"/>
</dbReference>
<evidence type="ECO:0000256" key="1">
    <source>
        <dbReference type="ARBA" id="ARBA00009227"/>
    </source>
</evidence>
<dbReference type="GO" id="GO:0046872">
    <property type="term" value="F:metal ion binding"/>
    <property type="evidence" value="ECO:0007669"/>
    <property type="project" value="UniProtKB-KW"/>
</dbReference>
<name>A0A381YU05_9ZZZZ</name>
<keyword evidence="2" id="KW-0479">Metal-binding</keyword>
<dbReference type="PANTHER" id="PTHR11358:SF26">
    <property type="entry name" value="GUANIDINO ACID HYDROLASE, MITOCHONDRIAL"/>
    <property type="match status" value="1"/>
</dbReference>
<dbReference type="NCBIfam" id="TIGR01230">
    <property type="entry name" value="agmatinase"/>
    <property type="match status" value="1"/>
</dbReference>
<keyword evidence="3" id="KW-0378">Hydrolase</keyword>
<dbReference type="Pfam" id="PF00491">
    <property type="entry name" value="Arginase"/>
    <property type="match status" value="1"/>
</dbReference>
<dbReference type="GO" id="GO:0033389">
    <property type="term" value="P:putrescine biosynthetic process from arginine, via agmatine"/>
    <property type="evidence" value="ECO:0007669"/>
    <property type="project" value="TreeGrafter"/>
</dbReference>
<dbReference type="PIRSF" id="PIRSF036979">
    <property type="entry name" value="Arginase"/>
    <property type="match status" value="1"/>
</dbReference>
<dbReference type="Gene3D" id="3.40.800.10">
    <property type="entry name" value="Ureohydrolase domain"/>
    <property type="match status" value="1"/>
</dbReference>
<dbReference type="PRINTS" id="PR00116">
    <property type="entry name" value="ARGINASE"/>
</dbReference>
<dbReference type="InterPro" id="IPR023696">
    <property type="entry name" value="Ureohydrolase_dom_sf"/>
</dbReference>
<dbReference type="GO" id="GO:0008783">
    <property type="term" value="F:agmatinase activity"/>
    <property type="evidence" value="ECO:0007669"/>
    <property type="project" value="TreeGrafter"/>
</dbReference>
<evidence type="ECO:0000313" key="4">
    <source>
        <dbReference type="EMBL" id="SVA80459.1"/>
    </source>
</evidence>
<evidence type="ECO:0000256" key="3">
    <source>
        <dbReference type="ARBA" id="ARBA00022801"/>
    </source>
</evidence>
<evidence type="ECO:0000256" key="2">
    <source>
        <dbReference type="ARBA" id="ARBA00022723"/>
    </source>
</evidence>
<evidence type="ECO:0008006" key="5">
    <source>
        <dbReference type="Google" id="ProtNLM"/>
    </source>
</evidence>
<dbReference type="SUPFAM" id="SSF52768">
    <property type="entry name" value="Arginase/deacetylase"/>
    <property type="match status" value="1"/>
</dbReference>
<proteinExistence type="inferred from homology"/>
<dbReference type="CDD" id="cd11592">
    <property type="entry name" value="Agmatinase_PAH"/>
    <property type="match status" value="1"/>
</dbReference>
<reference evidence="4" key="1">
    <citation type="submission" date="2018-05" db="EMBL/GenBank/DDBJ databases">
        <authorList>
            <person name="Lanie J.A."/>
            <person name="Ng W.-L."/>
            <person name="Kazmierczak K.M."/>
            <person name="Andrzejewski T.M."/>
            <person name="Davidsen T.M."/>
            <person name="Wayne K.J."/>
            <person name="Tettelin H."/>
            <person name="Glass J.I."/>
            <person name="Rusch D."/>
            <person name="Podicherti R."/>
            <person name="Tsui H.-C.T."/>
            <person name="Winkler M.E."/>
        </authorList>
    </citation>
    <scope>NUCLEOTIDE SEQUENCE</scope>
</reference>
<organism evidence="4">
    <name type="scientific">marine metagenome</name>
    <dbReference type="NCBI Taxonomy" id="408172"/>
    <lineage>
        <taxon>unclassified sequences</taxon>
        <taxon>metagenomes</taxon>
        <taxon>ecological metagenomes</taxon>
    </lineage>
</organism>